<comment type="caution">
    <text evidence="2">The sequence shown here is derived from an EMBL/GenBank/DDBJ whole genome shotgun (WGS) entry which is preliminary data.</text>
</comment>
<dbReference type="SUPFAM" id="SSF55550">
    <property type="entry name" value="SH2 domain"/>
    <property type="match status" value="1"/>
</dbReference>
<protein>
    <recommendedName>
        <fullName evidence="1">SH2 domain-containing protein</fullName>
    </recommendedName>
</protein>
<evidence type="ECO:0000259" key="1">
    <source>
        <dbReference type="Pfam" id="PF00017"/>
    </source>
</evidence>
<feature type="non-terminal residue" evidence="2">
    <location>
        <position position="37"/>
    </location>
</feature>
<dbReference type="Gene3D" id="3.30.505.10">
    <property type="entry name" value="SH2 domain"/>
    <property type="match status" value="1"/>
</dbReference>
<dbReference type="Pfam" id="PF00017">
    <property type="entry name" value="SH2"/>
    <property type="match status" value="1"/>
</dbReference>
<sequence>MSHKDAQTILLSNAGYEPGTFLVRKSSNRNCYCVTFL</sequence>
<proteinExistence type="predicted"/>
<reference evidence="2" key="1">
    <citation type="submission" date="2021-02" db="EMBL/GenBank/DDBJ databases">
        <authorList>
            <person name="Nowell W R."/>
        </authorList>
    </citation>
    <scope>NUCLEOTIDE SEQUENCE</scope>
</reference>
<organism evidence="2 3">
    <name type="scientific">Rotaria magnacalcarata</name>
    <dbReference type="NCBI Taxonomy" id="392030"/>
    <lineage>
        <taxon>Eukaryota</taxon>
        <taxon>Metazoa</taxon>
        <taxon>Spiralia</taxon>
        <taxon>Gnathifera</taxon>
        <taxon>Rotifera</taxon>
        <taxon>Eurotatoria</taxon>
        <taxon>Bdelloidea</taxon>
        <taxon>Philodinida</taxon>
        <taxon>Philodinidae</taxon>
        <taxon>Rotaria</taxon>
    </lineage>
</organism>
<gene>
    <name evidence="2" type="ORF">BYL167_LOCUS42019</name>
</gene>
<feature type="domain" description="SH2" evidence="1">
    <location>
        <begin position="2"/>
        <end position="36"/>
    </location>
</feature>
<name>A0A8S2ZN67_9BILA</name>
<dbReference type="EMBL" id="CAJOBH010108061">
    <property type="protein sequence ID" value="CAF4647288.1"/>
    <property type="molecule type" value="Genomic_DNA"/>
</dbReference>
<dbReference type="Proteomes" id="UP000681967">
    <property type="component" value="Unassembled WGS sequence"/>
</dbReference>
<evidence type="ECO:0000313" key="3">
    <source>
        <dbReference type="Proteomes" id="UP000681967"/>
    </source>
</evidence>
<dbReference type="InterPro" id="IPR036860">
    <property type="entry name" value="SH2_dom_sf"/>
</dbReference>
<accession>A0A8S2ZN67</accession>
<dbReference type="InterPro" id="IPR000980">
    <property type="entry name" value="SH2"/>
</dbReference>
<dbReference type="AlphaFoldDB" id="A0A8S2ZN67"/>
<evidence type="ECO:0000313" key="2">
    <source>
        <dbReference type="EMBL" id="CAF4647288.1"/>
    </source>
</evidence>